<evidence type="ECO:0000256" key="3">
    <source>
        <dbReference type="ARBA" id="ARBA00023125"/>
    </source>
</evidence>
<gene>
    <name evidence="6" type="ORF">AB4874_11190</name>
</gene>
<dbReference type="RefSeq" id="WP_368392051.1">
    <property type="nucleotide sequence ID" value="NZ_JBFRYC010000006.1"/>
</dbReference>
<keyword evidence="4" id="KW-0233">DNA recombination</keyword>
<name>A0ABV3TKV5_9RHOB</name>
<evidence type="ECO:0000256" key="4">
    <source>
        <dbReference type="ARBA" id="ARBA00023172"/>
    </source>
</evidence>
<dbReference type="InterPro" id="IPR002104">
    <property type="entry name" value="Integrase_catalytic"/>
</dbReference>
<dbReference type="PANTHER" id="PTHR30349">
    <property type="entry name" value="PHAGE INTEGRASE-RELATED"/>
    <property type="match status" value="1"/>
</dbReference>
<feature type="domain" description="Tyr recombinase" evidence="5">
    <location>
        <begin position="260"/>
        <end position="460"/>
    </location>
</feature>
<protein>
    <submittedName>
        <fullName evidence="6">DUF6538 domain-containing protein</fullName>
    </submittedName>
</protein>
<dbReference type="SUPFAM" id="SSF56349">
    <property type="entry name" value="DNA breaking-rejoining enzymes"/>
    <property type="match status" value="1"/>
</dbReference>
<evidence type="ECO:0000256" key="1">
    <source>
        <dbReference type="ARBA" id="ARBA00008857"/>
    </source>
</evidence>
<comment type="caution">
    <text evidence="6">The sequence shown here is derived from an EMBL/GenBank/DDBJ whole genome shotgun (WGS) entry which is preliminary data.</text>
</comment>
<accession>A0ABV3TKV5</accession>
<evidence type="ECO:0000313" key="7">
    <source>
        <dbReference type="Proteomes" id="UP001557465"/>
    </source>
</evidence>
<reference evidence="6 7" key="1">
    <citation type="journal article" date="2011" name="Int. J. Syst. Evol. Microbiol.">
        <title>Zhongshania antarctica gen. nov., sp. nov. and Zhongshania guokunii sp. nov., gammaproteobacteria respectively isolated from coastal attached (fast) ice and surface seawater of the Antarctic.</title>
        <authorList>
            <person name="Li H.J."/>
            <person name="Zhang X.Y."/>
            <person name="Chen C.X."/>
            <person name="Zhang Y.J."/>
            <person name="Gao Z.M."/>
            <person name="Yu Y."/>
            <person name="Chen X.L."/>
            <person name="Chen B."/>
            <person name="Zhang Y.Z."/>
        </authorList>
    </citation>
    <scope>NUCLEOTIDE SEQUENCE [LARGE SCALE GENOMIC DNA]</scope>
    <source>
        <strain evidence="6 7">15-R06ZXC-3</strain>
    </source>
</reference>
<dbReference type="InterPro" id="IPR013762">
    <property type="entry name" value="Integrase-like_cat_sf"/>
</dbReference>
<dbReference type="Pfam" id="PF20172">
    <property type="entry name" value="DUF6538"/>
    <property type="match status" value="1"/>
</dbReference>
<organism evidence="6 7">
    <name type="scientific">Thioclava arctica</name>
    <dbReference type="NCBI Taxonomy" id="3238301"/>
    <lineage>
        <taxon>Bacteria</taxon>
        <taxon>Pseudomonadati</taxon>
        <taxon>Pseudomonadota</taxon>
        <taxon>Alphaproteobacteria</taxon>
        <taxon>Rhodobacterales</taxon>
        <taxon>Paracoccaceae</taxon>
        <taxon>Thioclava</taxon>
    </lineage>
</organism>
<dbReference type="InterPro" id="IPR010998">
    <property type="entry name" value="Integrase_recombinase_N"/>
</dbReference>
<keyword evidence="7" id="KW-1185">Reference proteome</keyword>
<dbReference type="InterPro" id="IPR011010">
    <property type="entry name" value="DNA_brk_join_enz"/>
</dbReference>
<dbReference type="PROSITE" id="PS51898">
    <property type="entry name" value="TYR_RECOMBINASE"/>
    <property type="match status" value="1"/>
</dbReference>
<sequence length="460" mass="52392">MIVLFESGSFRLMCKHLQLKGKTYYYRRRVPSDVRKLHKAPNTRKTPAQLFFSLKTSDKAEACRRADSHTRRLDALWKAYRERHETEGNAQLALATLEAASLKPGHAKLQPDDPTIDNFLSYYLPSHEPYEPRPTLTAQEQLTVDILYGEKIPRTLSDAKELHFELGKGPKNRVGEQQFDRAWNLLLEITGDITLDNLNREHAREFVRRLVDNGVGPETVKRYLSQVRPVIRTGIQEFELSMTNPFDGLTIPNRDEGPRKPRDTYSMAELDVIQEKCRQTDDQRRWAIAMLSDTGARLAEVIGLKKGDVFLDAALPYIYIRPNELRGLKTKGSERKVPLVGEALWAAKRAMETKGDFLFPCFQPKDTSKPFNSGTASSALNKWLKDNNLAKPGQGLHSFRHTLRDRLRDVETPSDLSNRIGGWTNDGVGESYGQGHSLETMQRYMLKIVRPKDQLAESGS</sequence>
<dbReference type="Gene3D" id="1.10.150.130">
    <property type="match status" value="1"/>
</dbReference>
<evidence type="ECO:0000313" key="6">
    <source>
        <dbReference type="EMBL" id="MEX1662208.1"/>
    </source>
</evidence>
<dbReference type="PANTHER" id="PTHR30349:SF41">
    <property type="entry name" value="INTEGRASE_RECOMBINASE PROTEIN MJ0367-RELATED"/>
    <property type="match status" value="1"/>
</dbReference>
<dbReference type="Proteomes" id="UP001557465">
    <property type="component" value="Unassembled WGS sequence"/>
</dbReference>
<evidence type="ECO:0000256" key="2">
    <source>
        <dbReference type="ARBA" id="ARBA00022908"/>
    </source>
</evidence>
<dbReference type="EMBL" id="JBFRYC010000006">
    <property type="protein sequence ID" value="MEX1662208.1"/>
    <property type="molecule type" value="Genomic_DNA"/>
</dbReference>
<keyword evidence="3" id="KW-0238">DNA-binding</keyword>
<proteinExistence type="inferred from homology"/>
<dbReference type="InterPro" id="IPR046668">
    <property type="entry name" value="DUF6538"/>
</dbReference>
<dbReference type="InterPro" id="IPR050090">
    <property type="entry name" value="Tyrosine_recombinase_XerCD"/>
</dbReference>
<comment type="similarity">
    <text evidence="1">Belongs to the 'phage' integrase family.</text>
</comment>
<keyword evidence="2" id="KW-0229">DNA integration</keyword>
<dbReference type="Pfam" id="PF00589">
    <property type="entry name" value="Phage_integrase"/>
    <property type="match status" value="1"/>
</dbReference>
<dbReference type="Gene3D" id="1.10.443.10">
    <property type="entry name" value="Intergrase catalytic core"/>
    <property type="match status" value="1"/>
</dbReference>
<evidence type="ECO:0000259" key="5">
    <source>
        <dbReference type="PROSITE" id="PS51898"/>
    </source>
</evidence>